<comment type="subunit">
    <text evidence="6">Part of the Bam complex.</text>
</comment>
<dbReference type="PANTHER" id="PTHR37423:SF1">
    <property type="entry name" value="OUTER MEMBRANE PROTEIN ASSEMBLY FACTOR BAMD"/>
    <property type="match status" value="1"/>
</dbReference>
<dbReference type="OrthoDB" id="9779191at2"/>
<evidence type="ECO:0000256" key="5">
    <source>
        <dbReference type="ARBA" id="ARBA00023288"/>
    </source>
</evidence>
<keyword evidence="2 6" id="KW-0472">Membrane</keyword>
<evidence type="ECO:0000256" key="4">
    <source>
        <dbReference type="ARBA" id="ARBA00023237"/>
    </source>
</evidence>
<keyword evidence="5 6" id="KW-0449">Lipoprotein</keyword>
<evidence type="ECO:0000256" key="3">
    <source>
        <dbReference type="ARBA" id="ARBA00023139"/>
    </source>
</evidence>
<dbReference type="PROSITE" id="PS51257">
    <property type="entry name" value="PROKAR_LIPOPROTEIN"/>
    <property type="match status" value="1"/>
</dbReference>
<dbReference type="Gene3D" id="1.25.40.10">
    <property type="entry name" value="Tetratricopeptide repeat domain"/>
    <property type="match status" value="1"/>
</dbReference>
<keyword evidence="10" id="KW-1185">Reference proteome</keyword>
<evidence type="ECO:0000256" key="1">
    <source>
        <dbReference type="ARBA" id="ARBA00022729"/>
    </source>
</evidence>
<evidence type="ECO:0000259" key="8">
    <source>
        <dbReference type="Pfam" id="PF13525"/>
    </source>
</evidence>
<dbReference type="InterPro" id="IPR011990">
    <property type="entry name" value="TPR-like_helical_dom_sf"/>
</dbReference>
<dbReference type="GO" id="GO:0051205">
    <property type="term" value="P:protein insertion into membrane"/>
    <property type="evidence" value="ECO:0007669"/>
    <property type="project" value="UniProtKB-UniRule"/>
</dbReference>
<gene>
    <name evidence="6" type="primary">bamD</name>
    <name evidence="9" type="ORF">SAMN05661077_0271</name>
</gene>
<dbReference type="EMBL" id="FMUN01000001">
    <property type="protein sequence ID" value="SCX75855.1"/>
    <property type="molecule type" value="Genomic_DNA"/>
</dbReference>
<evidence type="ECO:0000313" key="10">
    <source>
        <dbReference type="Proteomes" id="UP000183104"/>
    </source>
</evidence>
<evidence type="ECO:0000256" key="6">
    <source>
        <dbReference type="HAMAP-Rule" id="MF_00922"/>
    </source>
</evidence>
<organism evidence="9 10">
    <name type="scientific">Thiohalorhabdus denitrificans</name>
    <dbReference type="NCBI Taxonomy" id="381306"/>
    <lineage>
        <taxon>Bacteria</taxon>
        <taxon>Pseudomonadati</taxon>
        <taxon>Pseudomonadota</taxon>
        <taxon>Gammaproteobacteria</taxon>
        <taxon>Thiohalorhabdales</taxon>
        <taxon>Thiohalorhabdaceae</taxon>
        <taxon>Thiohalorhabdus</taxon>
    </lineage>
</organism>
<feature type="chain" id="PRO_5010591178" description="Outer membrane protein assembly factor BamD" evidence="7">
    <location>
        <begin position="28"/>
        <end position="256"/>
    </location>
</feature>
<dbReference type="HAMAP" id="MF_00922">
    <property type="entry name" value="OM_assembly_BamD"/>
    <property type="match status" value="1"/>
</dbReference>
<keyword evidence="3 6" id="KW-0564">Palmitate</keyword>
<dbReference type="GO" id="GO:0043165">
    <property type="term" value="P:Gram-negative-bacterium-type cell outer membrane assembly"/>
    <property type="evidence" value="ECO:0007669"/>
    <property type="project" value="UniProtKB-UniRule"/>
</dbReference>
<reference evidence="10" key="1">
    <citation type="submission" date="2016-10" db="EMBL/GenBank/DDBJ databases">
        <authorList>
            <person name="Varghese N."/>
        </authorList>
    </citation>
    <scope>NUCLEOTIDE SEQUENCE [LARGE SCALE GENOMIC DNA]</scope>
    <source>
        <strain evidence="10">HL 19</strain>
    </source>
</reference>
<dbReference type="RefSeq" id="WP_054967011.1">
    <property type="nucleotide sequence ID" value="NZ_FMUN01000001.1"/>
</dbReference>
<name>A0A0P9CR67_9GAMM</name>
<evidence type="ECO:0000313" key="9">
    <source>
        <dbReference type="EMBL" id="SCX75855.1"/>
    </source>
</evidence>
<keyword evidence="4 6" id="KW-0998">Cell outer membrane</keyword>
<comment type="similarity">
    <text evidence="6">Belongs to the BamD family.</text>
</comment>
<sequence>MRRFKRILPALLAAVLLAGGCTILEVAEDDTPEEILTKARAAMEQGLYSRAVDSYQRLESLYPYSRQALQAQIMTAYAYYLKGDSLAAVNAAERFVRLHPSNPHVDYALYLQGIAEYQKIGKADRDPEPARKAIEALTQLIRQYPESEYVADAHARIRKAHEVLAEHHLHVARFYMDREAFLAAANRARTVLTEHPTTPTVEPALGLMTRGYTELRLEELARQTLAILAHNFPDSDHLPAARAMVADRFGADAEEN</sequence>
<comment type="subcellular location">
    <subcellularLocation>
        <location evidence="6">Cell outer membrane</location>
        <topology evidence="6">Lipid-anchor</topology>
    </subcellularLocation>
</comment>
<keyword evidence="1 6" id="KW-0732">Signal</keyword>
<dbReference type="SUPFAM" id="SSF48452">
    <property type="entry name" value="TPR-like"/>
    <property type="match status" value="1"/>
</dbReference>
<dbReference type="AlphaFoldDB" id="A0A0P9CR67"/>
<dbReference type="Proteomes" id="UP000183104">
    <property type="component" value="Unassembled WGS sequence"/>
</dbReference>
<accession>A0A0P9CR67</accession>
<dbReference type="InterPro" id="IPR017689">
    <property type="entry name" value="BamD"/>
</dbReference>
<dbReference type="PANTHER" id="PTHR37423">
    <property type="entry name" value="SOLUBLE LYTIC MUREIN TRANSGLYCOSYLASE-RELATED"/>
    <property type="match status" value="1"/>
</dbReference>
<dbReference type="CDD" id="cd15830">
    <property type="entry name" value="BamD"/>
    <property type="match status" value="1"/>
</dbReference>
<dbReference type="NCBIfam" id="TIGR03302">
    <property type="entry name" value="OM_YfiO"/>
    <property type="match status" value="1"/>
</dbReference>
<evidence type="ECO:0000256" key="2">
    <source>
        <dbReference type="ARBA" id="ARBA00023136"/>
    </source>
</evidence>
<feature type="domain" description="Outer membrane lipoprotein BamD-like" evidence="8">
    <location>
        <begin position="29"/>
        <end position="224"/>
    </location>
</feature>
<evidence type="ECO:0000256" key="7">
    <source>
        <dbReference type="SAM" id="SignalP"/>
    </source>
</evidence>
<proteinExistence type="inferred from homology"/>
<protein>
    <recommendedName>
        <fullName evidence="6">Outer membrane protein assembly factor BamD</fullName>
    </recommendedName>
</protein>
<dbReference type="GO" id="GO:1990063">
    <property type="term" value="C:Bam protein complex"/>
    <property type="evidence" value="ECO:0007669"/>
    <property type="project" value="TreeGrafter"/>
</dbReference>
<feature type="signal peptide" evidence="7">
    <location>
        <begin position="1"/>
        <end position="27"/>
    </location>
</feature>
<comment type="function">
    <text evidence="6">Part of the outer membrane protein assembly complex, which is involved in assembly and insertion of beta-barrel proteins into the outer membrane.</text>
</comment>
<dbReference type="Pfam" id="PF13525">
    <property type="entry name" value="YfiO"/>
    <property type="match status" value="1"/>
</dbReference>
<dbReference type="InterPro" id="IPR039565">
    <property type="entry name" value="BamD-like"/>
</dbReference>
<dbReference type="STRING" id="381306.AN478_12905"/>